<organism evidence="1 2">
    <name type="scientific">Tindallia magadiensis</name>
    <dbReference type="NCBI Taxonomy" id="69895"/>
    <lineage>
        <taxon>Bacteria</taxon>
        <taxon>Bacillati</taxon>
        <taxon>Bacillota</taxon>
        <taxon>Clostridia</taxon>
        <taxon>Peptostreptococcales</taxon>
        <taxon>Tindalliaceae</taxon>
        <taxon>Tindallia</taxon>
    </lineage>
</organism>
<dbReference type="EMBL" id="FOQA01000001">
    <property type="protein sequence ID" value="SFH52444.1"/>
    <property type="molecule type" value="Genomic_DNA"/>
</dbReference>
<evidence type="ECO:0000313" key="2">
    <source>
        <dbReference type="Proteomes" id="UP000199287"/>
    </source>
</evidence>
<dbReference type="AlphaFoldDB" id="A0A1I3AR09"/>
<dbReference type="Proteomes" id="UP000199287">
    <property type="component" value="Unassembled WGS sequence"/>
</dbReference>
<accession>A0A1I3AR09</accession>
<proteinExistence type="predicted"/>
<reference evidence="2" key="1">
    <citation type="submission" date="2016-10" db="EMBL/GenBank/DDBJ databases">
        <authorList>
            <person name="Varghese N."/>
            <person name="Submissions S."/>
        </authorList>
    </citation>
    <scope>NUCLEOTIDE SEQUENCE [LARGE SCALE GENOMIC DNA]</scope>
    <source>
        <strain evidence="2">Z-7934</strain>
    </source>
</reference>
<protein>
    <submittedName>
        <fullName evidence="1">Uncharacterized protein</fullName>
    </submittedName>
</protein>
<evidence type="ECO:0000313" key="1">
    <source>
        <dbReference type="EMBL" id="SFH52444.1"/>
    </source>
</evidence>
<keyword evidence="2" id="KW-1185">Reference proteome</keyword>
<name>A0A1I3AR09_9FIRM</name>
<sequence length="30" mass="3507">MQLLYKVRVNNMVSNEKSNINNDVRTITLV</sequence>
<gene>
    <name evidence="1" type="ORF">SAMN05192551_101362</name>
</gene>